<feature type="compositionally biased region" description="Polar residues" evidence="1">
    <location>
        <begin position="57"/>
        <end position="69"/>
    </location>
</feature>
<gene>
    <name evidence="2" type="ORF">B0T20DRAFT_34405</name>
</gene>
<dbReference type="EMBL" id="JAUTDP010000010">
    <property type="protein sequence ID" value="KAK3395418.1"/>
    <property type="molecule type" value="Genomic_DNA"/>
</dbReference>
<feature type="region of interest" description="Disordered" evidence="1">
    <location>
        <begin position="149"/>
        <end position="169"/>
    </location>
</feature>
<comment type="caution">
    <text evidence="2">The sequence shown here is derived from an EMBL/GenBank/DDBJ whole genome shotgun (WGS) entry which is preliminary data.</text>
</comment>
<keyword evidence="3" id="KW-1185">Reference proteome</keyword>
<feature type="compositionally biased region" description="Polar residues" evidence="1">
    <location>
        <begin position="89"/>
        <end position="98"/>
    </location>
</feature>
<dbReference type="Proteomes" id="UP001281003">
    <property type="component" value="Unassembled WGS sequence"/>
</dbReference>
<feature type="region of interest" description="Disordered" evidence="1">
    <location>
        <begin position="36"/>
        <end position="98"/>
    </location>
</feature>
<feature type="compositionally biased region" description="Low complexity" evidence="1">
    <location>
        <begin position="36"/>
        <end position="51"/>
    </location>
</feature>
<reference evidence="2" key="1">
    <citation type="journal article" date="2023" name="Mol. Phylogenet. Evol.">
        <title>Genome-scale phylogeny and comparative genomics of the fungal order Sordariales.</title>
        <authorList>
            <person name="Hensen N."/>
            <person name="Bonometti L."/>
            <person name="Westerberg I."/>
            <person name="Brannstrom I.O."/>
            <person name="Guillou S."/>
            <person name="Cros-Aarteil S."/>
            <person name="Calhoun S."/>
            <person name="Haridas S."/>
            <person name="Kuo A."/>
            <person name="Mondo S."/>
            <person name="Pangilinan J."/>
            <person name="Riley R."/>
            <person name="LaButti K."/>
            <person name="Andreopoulos B."/>
            <person name="Lipzen A."/>
            <person name="Chen C."/>
            <person name="Yan M."/>
            <person name="Daum C."/>
            <person name="Ng V."/>
            <person name="Clum A."/>
            <person name="Steindorff A."/>
            <person name="Ohm R.A."/>
            <person name="Martin F."/>
            <person name="Silar P."/>
            <person name="Natvig D.O."/>
            <person name="Lalanne C."/>
            <person name="Gautier V."/>
            <person name="Ament-Velasquez S.L."/>
            <person name="Kruys A."/>
            <person name="Hutchinson M.I."/>
            <person name="Powell A.J."/>
            <person name="Barry K."/>
            <person name="Miller A.N."/>
            <person name="Grigoriev I.V."/>
            <person name="Debuchy R."/>
            <person name="Gladieux P."/>
            <person name="Hiltunen Thoren M."/>
            <person name="Johannesson H."/>
        </authorList>
    </citation>
    <scope>NUCLEOTIDE SEQUENCE</scope>
    <source>
        <strain evidence="2">FGSC 1904</strain>
    </source>
</reference>
<proteinExistence type="predicted"/>
<accession>A0AAE0P8V8</accession>
<evidence type="ECO:0000256" key="1">
    <source>
        <dbReference type="SAM" id="MobiDB-lite"/>
    </source>
</evidence>
<name>A0AAE0P8V8_SORBR</name>
<evidence type="ECO:0000313" key="2">
    <source>
        <dbReference type="EMBL" id="KAK3395418.1"/>
    </source>
</evidence>
<organism evidence="2 3">
    <name type="scientific">Sordaria brevicollis</name>
    <dbReference type="NCBI Taxonomy" id="83679"/>
    <lineage>
        <taxon>Eukaryota</taxon>
        <taxon>Fungi</taxon>
        <taxon>Dikarya</taxon>
        <taxon>Ascomycota</taxon>
        <taxon>Pezizomycotina</taxon>
        <taxon>Sordariomycetes</taxon>
        <taxon>Sordariomycetidae</taxon>
        <taxon>Sordariales</taxon>
        <taxon>Sordariaceae</taxon>
        <taxon>Sordaria</taxon>
    </lineage>
</organism>
<reference evidence="2" key="2">
    <citation type="submission" date="2023-07" db="EMBL/GenBank/DDBJ databases">
        <authorList>
            <consortium name="Lawrence Berkeley National Laboratory"/>
            <person name="Haridas S."/>
            <person name="Hensen N."/>
            <person name="Bonometti L."/>
            <person name="Westerberg I."/>
            <person name="Brannstrom I.O."/>
            <person name="Guillou S."/>
            <person name="Cros-Aarteil S."/>
            <person name="Calhoun S."/>
            <person name="Kuo A."/>
            <person name="Mondo S."/>
            <person name="Pangilinan J."/>
            <person name="Riley R."/>
            <person name="LaButti K."/>
            <person name="Andreopoulos B."/>
            <person name="Lipzen A."/>
            <person name="Chen C."/>
            <person name="Yanf M."/>
            <person name="Daum C."/>
            <person name="Ng V."/>
            <person name="Clum A."/>
            <person name="Steindorff A."/>
            <person name="Ohm R."/>
            <person name="Martin F."/>
            <person name="Silar P."/>
            <person name="Natvig D."/>
            <person name="Lalanne C."/>
            <person name="Gautier V."/>
            <person name="Ament-velasquez S.L."/>
            <person name="Kruys A."/>
            <person name="Hutchinson M.I."/>
            <person name="Powell A.J."/>
            <person name="Barry K."/>
            <person name="Miller A.N."/>
            <person name="Grigoriev I.V."/>
            <person name="Debuchy R."/>
            <person name="Gladieux P."/>
            <person name="Thoren M.H."/>
            <person name="Johannesson H."/>
        </authorList>
    </citation>
    <scope>NUCLEOTIDE SEQUENCE</scope>
    <source>
        <strain evidence="2">FGSC 1904</strain>
    </source>
</reference>
<evidence type="ECO:0000313" key="3">
    <source>
        <dbReference type="Proteomes" id="UP001281003"/>
    </source>
</evidence>
<feature type="compositionally biased region" description="Low complexity" evidence="1">
    <location>
        <begin position="70"/>
        <end position="88"/>
    </location>
</feature>
<protein>
    <submittedName>
        <fullName evidence="2">Uncharacterized protein</fullName>
    </submittedName>
</protein>
<dbReference type="AlphaFoldDB" id="A0AAE0P8V8"/>
<sequence>MAATLPRPAVLPHVHASGCQSCSASDCLSLSIISPSPAASSTASGNNTTAGRLASIAPTNNAPTPSGANSRTSSTPSSSLSKKPQQQQHADSNMSQSVVLAHSRELEPHQPVSTSMQDIAWCPMQDSPHSEDDVTTSFPELLVAVWPTTTSTRSTDGRSRQPSQSVSVSESIDTPLIHIPQCKLSVTNFDDIRQPLPAAGRGGPYSGHGSIKVEQVALPRAVVQQFMSGIRLPNGLAADVAFPRHFDDDDEWVQSRCILSDFSELEEEEAARLSSEERLCCWGSLVLSRDGDHGWDLGFVVHRVLTQRDPVTGSCGCGRR</sequence>